<protein>
    <submittedName>
        <fullName evidence="1">Uncharacterized protein</fullName>
    </submittedName>
</protein>
<proteinExistence type="predicted"/>
<organism evidence="1 2">
    <name type="scientific">Cladophialophora chaetospira</name>
    <dbReference type="NCBI Taxonomy" id="386627"/>
    <lineage>
        <taxon>Eukaryota</taxon>
        <taxon>Fungi</taxon>
        <taxon>Dikarya</taxon>
        <taxon>Ascomycota</taxon>
        <taxon>Pezizomycotina</taxon>
        <taxon>Eurotiomycetes</taxon>
        <taxon>Chaetothyriomycetidae</taxon>
        <taxon>Chaetothyriales</taxon>
        <taxon>Herpotrichiellaceae</taxon>
        <taxon>Cladophialophora</taxon>
    </lineage>
</organism>
<gene>
    <name evidence="1" type="ORF">H2200_005158</name>
</gene>
<sequence length="92" mass="9971">MARFTFTPNATSIDPAILSAKSTTAKVVFHPHEIYVDATIARVNEGSEWQVEVEHVPRQMNVSEDNVNAVLCLTKGELGKVLGTVALGNVHV</sequence>
<accession>A0AA39CJJ8</accession>
<dbReference type="AlphaFoldDB" id="A0AA39CJJ8"/>
<reference evidence="1" key="1">
    <citation type="submission" date="2022-10" db="EMBL/GenBank/DDBJ databases">
        <title>Culturing micro-colonial fungi from biological soil crusts in the Mojave desert and describing Neophaeococcomyces mojavensis, and introducing the new genera and species Taxawa tesnikishii.</title>
        <authorList>
            <person name="Kurbessoian T."/>
            <person name="Stajich J.E."/>
        </authorList>
    </citation>
    <scope>NUCLEOTIDE SEQUENCE</scope>
    <source>
        <strain evidence="1">TK_41</strain>
    </source>
</reference>
<dbReference type="Proteomes" id="UP001172673">
    <property type="component" value="Unassembled WGS sequence"/>
</dbReference>
<evidence type="ECO:0000313" key="2">
    <source>
        <dbReference type="Proteomes" id="UP001172673"/>
    </source>
</evidence>
<comment type="caution">
    <text evidence="1">The sequence shown here is derived from an EMBL/GenBank/DDBJ whole genome shotgun (WGS) entry which is preliminary data.</text>
</comment>
<keyword evidence="2" id="KW-1185">Reference proteome</keyword>
<name>A0AA39CJJ8_9EURO</name>
<evidence type="ECO:0000313" key="1">
    <source>
        <dbReference type="EMBL" id="KAJ9610381.1"/>
    </source>
</evidence>
<dbReference type="EMBL" id="JAPDRK010000007">
    <property type="protein sequence ID" value="KAJ9610381.1"/>
    <property type="molecule type" value="Genomic_DNA"/>
</dbReference>